<feature type="region of interest" description="Disordered" evidence="1">
    <location>
        <begin position="207"/>
        <end position="248"/>
    </location>
</feature>
<proteinExistence type="predicted"/>
<dbReference type="WBParaSite" id="Pan_g15183.t1">
    <property type="protein sequence ID" value="Pan_g15183.t1"/>
    <property type="gene ID" value="Pan_g15183"/>
</dbReference>
<feature type="compositionally biased region" description="Basic and acidic residues" evidence="1">
    <location>
        <begin position="223"/>
        <end position="244"/>
    </location>
</feature>
<reference evidence="2" key="1">
    <citation type="journal article" date="2013" name="Genetics">
        <title>The draft genome and transcriptome of Panagrellus redivivus are shaped by the harsh demands of a free-living lifestyle.</title>
        <authorList>
            <person name="Srinivasan J."/>
            <person name="Dillman A.R."/>
            <person name="Macchietto M.G."/>
            <person name="Heikkinen L."/>
            <person name="Lakso M."/>
            <person name="Fracchia K.M."/>
            <person name="Antoshechkin I."/>
            <person name="Mortazavi A."/>
            <person name="Wong G."/>
            <person name="Sternberg P.W."/>
        </authorList>
    </citation>
    <scope>NUCLEOTIDE SEQUENCE [LARGE SCALE GENOMIC DNA]</scope>
    <source>
        <strain evidence="2">MT8872</strain>
    </source>
</reference>
<protein>
    <submittedName>
        <fullName evidence="3">ULP_PROTEASE domain-containing protein</fullName>
    </submittedName>
</protein>
<sequence length="971" mass="111544">MGLDEMTGGTYYAKVNSNEADNVEGGEDRKTAPGGARSMSVCRVQPPVELDEAPAATSDKAAFLEAHYGLQMQQSRFPEVKLLNGEKLKEKVRRSMVIEVVYSSFQPRAIPIMYFFREQTVFFDCEAALPIFDAIGAGAPRFFDLLCIFASVLFTLRCRFDKKNLMLKSFRYQRFMGRSNRRHLDSIRAKSLEKRWERRADSETSAFHAVAGKDVSNQPSEIDGDKENDPPPHLEVTRNTDSNKSHTSLPWRNVKAIIAKKNKMISQQKRKFELNRRLQVAREVFAKKRHNVDKPSTTDNSLNAEPSSKVDVRPPPPVHYRTSTAVSRATYYRDKKECQKFIDGKLGPGFRITKSPKKVESRQLTPRQTVRAVAEGRFSIRQLEYLRSKGLVAPKYKMYEERNRILSEMPEDSYIYFFDEDEVQDYLESGSENKIADFDHEDRPWTNNDAQMADFDHEARPWTNNDAQMADFDHEDRPWTNNDAQMADFDHEARPWTNNDAPTADFDHEAQPWTNNDAQMADFDHEARPWTDNDAQIVALNDAGEVAAFEIVNTTDSDEPSSSTTKPPQPPQPTLKVKFVSAYAIVQYYCQDPTFVDQFPPGDIRITVFGDGGGKEGNKSCKVVMIFNDIPTGLSTNRQIMLAQYFGEETDSNLSLILPLIDEDLKKLKEGVDTCYGRRFFELFFGGDLKFEHLSYHLQSSSATYFCLWCLAPLNQMHKNAEHQLRKMESHLENCQGFVAEFEKLKNEDASDLQISKLKQKFFSTNGVPYIKSVDFEHVIPPMMHILSGIVHHLLKYGLRKDREKVRAAEVGFGRAKSKRTQQYVAKDAQAFTEYIQQHNTDIPFSEEHKLIAAMHPYAEARDLSTKDLDELDGLIKKFGIQSRNDNLKFCPKMHILEHHVIPFARHTKSLGKYSEEGIESLHHKVNVSNRNIPLRRDQMNDERRLDYFADTQKVMNFFVLQEDAKTNVHK</sequence>
<name>A0A7E4V0T1_PANRE</name>
<organism evidence="2 3">
    <name type="scientific">Panagrellus redivivus</name>
    <name type="common">Microworm</name>
    <dbReference type="NCBI Taxonomy" id="6233"/>
    <lineage>
        <taxon>Eukaryota</taxon>
        <taxon>Metazoa</taxon>
        <taxon>Ecdysozoa</taxon>
        <taxon>Nematoda</taxon>
        <taxon>Chromadorea</taxon>
        <taxon>Rhabditida</taxon>
        <taxon>Tylenchina</taxon>
        <taxon>Panagrolaimomorpha</taxon>
        <taxon>Panagrolaimoidea</taxon>
        <taxon>Panagrolaimidae</taxon>
        <taxon>Panagrellus</taxon>
    </lineage>
</organism>
<feature type="region of interest" description="Disordered" evidence="1">
    <location>
        <begin position="285"/>
        <end position="321"/>
    </location>
</feature>
<dbReference type="PANTHER" id="PTHR31424">
    <property type="entry name" value="PROTEIN CBG23806"/>
    <property type="match status" value="1"/>
</dbReference>
<evidence type="ECO:0000313" key="2">
    <source>
        <dbReference type="Proteomes" id="UP000492821"/>
    </source>
</evidence>
<feature type="region of interest" description="Disordered" evidence="1">
    <location>
        <begin position="16"/>
        <end position="39"/>
    </location>
</feature>
<feature type="compositionally biased region" description="Polar residues" evidence="1">
    <location>
        <begin position="294"/>
        <end position="306"/>
    </location>
</feature>
<evidence type="ECO:0000313" key="3">
    <source>
        <dbReference type="WBParaSite" id="Pan_g15183.t1"/>
    </source>
</evidence>
<dbReference type="PANTHER" id="PTHR31424:SF3">
    <property type="entry name" value="RING-TYPE DOMAIN-CONTAINING PROTEIN"/>
    <property type="match status" value="1"/>
</dbReference>
<reference evidence="3" key="2">
    <citation type="submission" date="2020-10" db="UniProtKB">
        <authorList>
            <consortium name="WormBaseParasite"/>
        </authorList>
    </citation>
    <scope>IDENTIFICATION</scope>
</reference>
<keyword evidence="2" id="KW-1185">Reference proteome</keyword>
<dbReference type="Proteomes" id="UP000492821">
    <property type="component" value="Unassembled WGS sequence"/>
</dbReference>
<evidence type="ECO:0000256" key="1">
    <source>
        <dbReference type="SAM" id="MobiDB-lite"/>
    </source>
</evidence>
<accession>A0A7E4V0T1</accession>
<dbReference type="AlphaFoldDB" id="A0A7E4V0T1"/>